<organism evidence="3 4">
    <name type="scientific">Neobacillus kokaensis</name>
    <dbReference type="NCBI Taxonomy" id="2759023"/>
    <lineage>
        <taxon>Bacteria</taxon>
        <taxon>Bacillati</taxon>
        <taxon>Bacillota</taxon>
        <taxon>Bacilli</taxon>
        <taxon>Bacillales</taxon>
        <taxon>Bacillaceae</taxon>
        <taxon>Neobacillus</taxon>
    </lineage>
</organism>
<dbReference type="Pfam" id="PF20434">
    <property type="entry name" value="BD-FAE"/>
    <property type="match status" value="1"/>
</dbReference>
<sequence>MKKTVIYKQNDSFSIKADFYETNHEQAPVILYIHGGGLVWGTREEIQEEMINLYTNNGFALFSIDYRLAPETKLPDILEDVKDAIDWLTVEGPKHFSINPKKIAVVGSSAGGFLALSTGTFKNKPQAIVSFYGYGDLLGSWAQTPSKYYLEKDLVPKELAKSLISNQPITEASVEQRFLLYVYARQHGAWIEEITGVNPIINQEELRRFCPIHNVTKDYPPTLLLHGTKDTDVPYVQSVFMRAAILKESVEAKLITIPNGEHVFDKDFDNPVVHNALQQVIDFLHTQLAE</sequence>
<evidence type="ECO:0000313" key="3">
    <source>
        <dbReference type="EMBL" id="GHH98614.1"/>
    </source>
</evidence>
<evidence type="ECO:0000313" key="4">
    <source>
        <dbReference type="Proteomes" id="UP000637074"/>
    </source>
</evidence>
<gene>
    <name evidence="3" type="ORF">AM1BK_21570</name>
</gene>
<dbReference type="EMBL" id="BNDS01000007">
    <property type="protein sequence ID" value="GHH98614.1"/>
    <property type="molecule type" value="Genomic_DNA"/>
</dbReference>
<dbReference type="InterPro" id="IPR050300">
    <property type="entry name" value="GDXG_lipolytic_enzyme"/>
</dbReference>
<keyword evidence="4" id="KW-1185">Reference proteome</keyword>
<dbReference type="InterPro" id="IPR029058">
    <property type="entry name" value="AB_hydrolase_fold"/>
</dbReference>
<comment type="caution">
    <text evidence="3">The sequence shown here is derived from an EMBL/GenBank/DDBJ whole genome shotgun (WGS) entry which is preliminary data.</text>
</comment>
<dbReference type="Gene3D" id="3.40.50.1820">
    <property type="entry name" value="alpha/beta hydrolase"/>
    <property type="match status" value="1"/>
</dbReference>
<proteinExistence type="predicted"/>
<keyword evidence="1" id="KW-0378">Hydrolase</keyword>
<accession>A0ABQ3N3C6</accession>
<dbReference type="Proteomes" id="UP000637074">
    <property type="component" value="Unassembled WGS sequence"/>
</dbReference>
<dbReference type="InterPro" id="IPR049492">
    <property type="entry name" value="BD-FAE-like_dom"/>
</dbReference>
<reference evidence="3 4" key="1">
    <citation type="journal article" date="2022" name="Int. J. Syst. Evol. Microbiol.">
        <title>Neobacillus kokaensis sp. nov., isolated from soil.</title>
        <authorList>
            <person name="Yuki K."/>
            <person name="Matsubara H."/>
            <person name="Yamaguchi S."/>
        </authorList>
    </citation>
    <scope>NUCLEOTIDE SEQUENCE [LARGE SCALE GENOMIC DNA]</scope>
    <source>
        <strain evidence="3 4">LOB 377</strain>
    </source>
</reference>
<name>A0ABQ3N3C6_9BACI</name>
<dbReference type="SUPFAM" id="SSF53474">
    <property type="entry name" value="alpha/beta-Hydrolases"/>
    <property type="match status" value="1"/>
</dbReference>
<evidence type="ECO:0000256" key="1">
    <source>
        <dbReference type="ARBA" id="ARBA00022801"/>
    </source>
</evidence>
<evidence type="ECO:0000259" key="2">
    <source>
        <dbReference type="Pfam" id="PF20434"/>
    </source>
</evidence>
<feature type="domain" description="BD-FAE-like" evidence="2">
    <location>
        <begin position="22"/>
        <end position="243"/>
    </location>
</feature>
<protein>
    <submittedName>
        <fullName evidence="3">Esterase</fullName>
    </submittedName>
</protein>
<dbReference type="PANTHER" id="PTHR48081">
    <property type="entry name" value="AB HYDROLASE SUPERFAMILY PROTEIN C4A8.06C"/>
    <property type="match status" value="1"/>
</dbReference>
<dbReference type="RefSeq" id="WP_191272627.1">
    <property type="nucleotide sequence ID" value="NZ_BNDS01000007.1"/>
</dbReference>